<dbReference type="RefSeq" id="WP_044644276.1">
    <property type="nucleotide sequence ID" value="NZ_JTHP01000001.1"/>
</dbReference>
<evidence type="ECO:0000313" key="2">
    <source>
        <dbReference type="Proteomes" id="UP000032534"/>
    </source>
</evidence>
<organism evidence="1 2">
    <name type="scientific">Paenibacillus terrae</name>
    <dbReference type="NCBI Taxonomy" id="159743"/>
    <lineage>
        <taxon>Bacteria</taxon>
        <taxon>Bacillati</taxon>
        <taxon>Bacillota</taxon>
        <taxon>Bacilli</taxon>
        <taxon>Bacillales</taxon>
        <taxon>Paenibacillaceae</taxon>
        <taxon>Paenibacillus</taxon>
    </lineage>
</organism>
<comment type="caution">
    <text evidence="1">The sequence shown here is derived from an EMBL/GenBank/DDBJ whole genome shotgun (WGS) entry which is preliminary data.</text>
</comment>
<dbReference type="OrthoDB" id="2592241at2"/>
<dbReference type="AlphaFoldDB" id="A0A0D7X8Z5"/>
<dbReference type="PATRIC" id="fig|159743.3.peg.132"/>
<name>A0A0D7X8Z5_9BACL</name>
<keyword evidence="2" id="KW-1185">Reference proteome</keyword>
<gene>
    <name evidence="1" type="ORF">QD47_00575</name>
</gene>
<dbReference type="Proteomes" id="UP000032534">
    <property type="component" value="Unassembled WGS sequence"/>
</dbReference>
<keyword evidence="1" id="KW-0238">DNA-binding</keyword>
<dbReference type="GO" id="GO:0003677">
    <property type="term" value="F:DNA binding"/>
    <property type="evidence" value="ECO:0007669"/>
    <property type="project" value="UniProtKB-KW"/>
</dbReference>
<proteinExistence type="predicted"/>
<evidence type="ECO:0000313" key="1">
    <source>
        <dbReference type="EMBL" id="KJD47483.1"/>
    </source>
</evidence>
<dbReference type="EMBL" id="JTHP01000001">
    <property type="protein sequence ID" value="KJD47483.1"/>
    <property type="molecule type" value="Genomic_DNA"/>
</dbReference>
<reference evidence="1 2" key="1">
    <citation type="submission" date="2014-11" db="EMBL/GenBank/DDBJ databases">
        <title>Draft Genome Sequences of Paenibacillus polymyxa NRRL B-30509 and Paenibacillus terrae NRRL B-30644, Strains from a Poultry Environment that Produce Tridecaptin A and Paenicidins.</title>
        <authorList>
            <person name="van Belkum M.J."/>
            <person name="Lohans C.T."/>
            <person name="Vederas J.C."/>
        </authorList>
    </citation>
    <scope>NUCLEOTIDE SEQUENCE [LARGE SCALE GENOMIC DNA]</scope>
    <source>
        <strain evidence="1 2">NRRL B-30644</strain>
    </source>
</reference>
<accession>A0A0D7X8Z5</accession>
<protein>
    <submittedName>
        <fullName evidence="1">DNA-binding protein</fullName>
    </submittedName>
</protein>
<sequence>MEEVLNQREAIYLLSDSHELDKACELFRISYTHNDWDEANKVADYLHALAESLYHIQLRNAADGKHETLNTKHPLVFYYAYSYLAKSIYFQNKGKYQEAREYIMKYGEMGWFMGLDESGHEEVERFRFLAKANLYTIELLSGKRELLPEYVQFLHANDEELLPGLVGIAEAANLNNWNIDDLLNDFAHDIKIFEGYEDRGNRVYYLKLVNQLAIYYFKQEQYTVALNYVLASLQFSLSVEADADFRTLVALFEAYRDLATSSQQEQYQTILLRGLHNEKGFNLGNYGLGVS</sequence>